<dbReference type="AlphaFoldDB" id="A0AAV5W297"/>
<feature type="non-terminal residue" evidence="1">
    <location>
        <position position="61"/>
    </location>
</feature>
<evidence type="ECO:0000313" key="1">
    <source>
        <dbReference type="EMBL" id="GMT24839.1"/>
    </source>
</evidence>
<keyword evidence="2" id="KW-1185">Reference proteome</keyword>
<protein>
    <submittedName>
        <fullName evidence="1">Uncharacterized protein</fullName>
    </submittedName>
</protein>
<gene>
    <name evidence="1" type="ORF">PFISCL1PPCAC_16136</name>
</gene>
<dbReference type="EMBL" id="BTSY01000004">
    <property type="protein sequence ID" value="GMT24839.1"/>
    <property type="molecule type" value="Genomic_DNA"/>
</dbReference>
<organism evidence="1 2">
    <name type="scientific">Pristionchus fissidentatus</name>
    <dbReference type="NCBI Taxonomy" id="1538716"/>
    <lineage>
        <taxon>Eukaryota</taxon>
        <taxon>Metazoa</taxon>
        <taxon>Ecdysozoa</taxon>
        <taxon>Nematoda</taxon>
        <taxon>Chromadorea</taxon>
        <taxon>Rhabditida</taxon>
        <taxon>Rhabditina</taxon>
        <taxon>Diplogasteromorpha</taxon>
        <taxon>Diplogasteroidea</taxon>
        <taxon>Neodiplogasteridae</taxon>
        <taxon>Pristionchus</taxon>
    </lineage>
</organism>
<reference evidence="1" key="1">
    <citation type="submission" date="2023-10" db="EMBL/GenBank/DDBJ databases">
        <title>Genome assembly of Pristionchus species.</title>
        <authorList>
            <person name="Yoshida K."/>
            <person name="Sommer R.J."/>
        </authorList>
    </citation>
    <scope>NUCLEOTIDE SEQUENCE</scope>
    <source>
        <strain evidence="1">RS5133</strain>
    </source>
</reference>
<accession>A0AAV5W297</accession>
<name>A0AAV5W297_9BILA</name>
<sequence length="61" mass="6810">LQAISLLQESSADRRKMIFTFPEGMIICEVFSHIRNVECNIECLSGVLPLLSIDTVTTRLG</sequence>
<dbReference type="Proteomes" id="UP001432322">
    <property type="component" value="Unassembled WGS sequence"/>
</dbReference>
<comment type="caution">
    <text evidence="1">The sequence shown here is derived from an EMBL/GenBank/DDBJ whole genome shotgun (WGS) entry which is preliminary data.</text>
</comment>
<evidence type="ECO:0000313" key="2">
    <source>
        <dbReference type="Proteomes" id="UP001432322"/>
    </source>
</evidence>
<proteinExistence type="predicted"/>
<feature type="non-terminal residue" evidence="1">
    <location>
        <position position="1"/>
    </location>
</feature>